<keyword evidence="2" id="KW-1185">Reference proteome</keyword>
<dbReference type="PATRIC" id="fig|1632867.3.peg.1742"/>
<dbReference type="Gene3D" id="3.10.450.530">
    <property type="entry name" value="Ribonuclease toxin, BrnT, of type II toxin-antitoxin system"/>
    <property type="match status" value="1"/>
</dbReference>
<dbReference type="RefSeq" id="WP_045778004.1">
    <property type="nucleotide sequence ID" value="NZ_LAJX01000017.1"/>
</dbReference>
<sequence>MHFEWDPKKATANRRKHGVTFEEASSALRDVFSATTHDPDHSDNEERFVTFGVSSQGRLLTVAHTDRDNAIRIISARLATNIERQIYEEG</sequence>
<dbReference type="Pfam" id="PF04365">
    <property type="entry name" value="BrnT_toxin"/>
    <property type="match status" value="1"/>
</dbReference>
<dbReference type="InterPro" id="IPR038573">
    <property type="entry name" value="BrnT_sf"/>
</dbReference>
<evidence type="ECO:0008006" key="3">
    <source>
        <dbReference type="Google" id="ProtNLM"/>
    </source>
</evidence>
<proteinExistence type="predicted"/>
<name>A0A0F3IMM5_9GAMM</name>
<evidence type="ECO:0000313" key="1">
    <source>
        <dbReference type="EMBL" id="KJV07778.1"/>
    </source>
</evidence>
<reference evidence="2" key="1">
    <citation type="submission" date="2015-03" db="EMBL/GenBank/DDBJ databases">
        <title>Draft genome sequence of a novel methanotroph (Sn10-6) isolated from flooded ricefield rhizosphere in India.</title>
        <authorList>
            <person name="Pandit P.S."/>
            <person name="Pore S.D."/>
            <person name="Arora P."/>
            <person name="Kapse N.G."/>
            <person name="Dhakephalkar P.K."/>
            <person name="Rahalkar M.C."/>
        </authorList>
    </citation>
    <scope>NUCLEOTIDE SEQUENCE [LARGE SCALE GENOMIC DNA]</scope>
    <source>
        <strain evidence="2">Sn10-6</strain>
    </source>
</reference>
<accession>A0A0F3IMM5</accession>
<dbReference type="EMBL" id="LAJX01000017">
    <property type="protein sequence ID" value="KJV07778.1"/>
    <property type="molecule type" value="Genomic_DNA"/>
</dbReference>
<evidence type="ECO:0000313" key="2">
    <source>
        <dbReference type="Proteomes" id="UP000033684"/>
    </source>
</evidence>
<dbReference type="AlphaFoldDB" id="A0A0F3IMM5"/>
<gene>
    <name evidence="1" type="ORF">VZ94_02315</name>
</gene>
<reference evidence="1 2" key="2">
    <citation type="journal article" date="2016" name="Microb. Ecol.">
        <title>Genome Characteristics of a Novel Type I Methanotroph (Sn10-6) Isolated from a Flooded Indian Rice Field.</title>
        <authorList>
            <person name="Rahalkar M.C."/>
            <person name="Pandit P.S."/>
            <person name="Dhakephalkar P.K."/>
            <person name="Pore S."/>
            <person name="Arora P."/>
            <person name="Kapse N."/>
        </authorList>
    </citation>
    <scope>NUCLEOTIDE SEQUENCE [LARGE SCALE GENOMIC DNA]</scope>
    <source>
        <strain evidence="1 2">Sn10-6</strain>
    </source>
</reference>
<dbReference type="OrthoDB" id="9802417at2"/>
<protein>
    <recommendedName>
        <fullName evidence="3">BrnT family toxin</fullName>
    </recommendedName>
</protein>
<organism evidence="1 2">
    <name type="scientific">Methylocucumis oryzae</name>
    <dbReference type="NCBI Taxonomy" id="1632867"/>
    <lineage>
        <taxon>Bacteria</taxon>
        <taxon>Pseudomonadati</taxon>
        <taxon>Pseudomonadota</taxon>
        <taxon>Gammaproteobacteria</taxon>
        <taxon>Methylococcales</taxon>
        <taxon>Methylococcaceae</taxon>
        <taxon>Methylocucumis</taxon>
    </lineage>
</organism>
<dbReference type="InterPro" id="IPR007460">
    <property type="entry name" value="BrnT_toxin"/>
</dbReference>
<dbReference type="Proteomes" id="UP000033684">
    <property type="component" value="Unassembled WGS sequence"/>
</dbReference>
<comment type="caution">
    <text evidence="1">The sequence shown here is derived from an EMBL/GenBank/DDBJ whole genome shotgun (WGS) entry which is preliminary data.</text>
</comment>